<sequence>MARALSSRFRWCVSGTPLLHATSACSSGFCENFLGPQARDAGGKKAERNARNLHLPKELAGLLSTLQLDGPDWMRDSAVLQQVFQPLSVGLPWSLILPPPDAQPCSHAGSSSSSSSLSVSSSSSSLSLSSSSSSLSLSSSSSSLSVSSSSSSLSLSSSSSSLSVSSCSSCASLAWITRRQRSSWSRQAAPAWLPPERAWGRASSRLYSLVDLLYPLFWRTNMKDVMGELGVPPPIVHNVFVEFGPVERVFYQHQQLAVRQKSASLLSFSASSSGAYVSDRDWETAGASAHTREGKKSVSVTKQLDSLLLTLRQACQHPQLGQLGLKKRRGRAETGDSVVFRREVRRRCRGRRGAGNVREPFSSRPDTSRHRQGLAIEDEADRRLRDLPETDLATEFMLMDDVLSKLIHEAKARDGQNVCDEGKRSA</sequence>
<dbReference type="Pfam" id="PF00176">
    <property type="entry name" value="SNF2-rel_dom"/>
    <property type="match status" value="1"/>
</dbReference>
<dbReference type="AlphaFoldDB" id="A0A086QZQ8"/>
<dbReference type="VEuPathDB" id="ToxoDB:TGMAS_361920"/>
<dbReference type="PROSITE" id="PS51257">
    <property type="entry name" value="PROKAR_LIPOPROTEIN"/>
    <property type="match status" value="1"/>
</dbReference>
<dbReference type="Proteomes" id="UP000028821">
    <property type="component" value="Unassembled WGS sequence"/>
</dbReference>
<evidence type="ECO:0000313" key="3">
    <source>
        <dbReference type="EMBL" id="KFH18090.1"/>
    </source>
</evidence>
<dbReference type="InterPro" id="IPR052583">
    <property type="entry name" value="ATP-helicase/E3_Ub-Ligase"/>
</dbReference>
<evidence type="ECO:0000313" key="4">
    <source>
        <dbReference type="Proteomes" id="UP000028821"/>
    </source>
</evidence>
<comment type="caution">
    <text evidence="3">The sequence shown here is derived from an EMBL/GenBank/DDBJ whole genome shotgun (WGS) entry which is preliminary data.</text>
</comment>
<dbReference type="PANTHER" id="PTHR45865">
    <property type="entry name" value="E3 UBIQUITIN-PROTEIN LIGASE SHPRH FAMILY MEMBER"/>
    <property type="match status" value="1"/>
</dbReference>
<reference evidence="3 4" key="1">
    <citation type="submission" date="2014-04" db="EMBL/GenBank/DDBJ databases">
        <authorList>
            <person name="Sibley D."/>
            <person name="Venepally P."/>
            <person name="Karamycheva S."/>
            <person name="Hadjithomas M."/>
            <person name="Khan A."/>
            <person name="Brunk B."/>
            <person name="Roos D."/>
            <person name="Caler E."/>
            <person name="Lorenzi H."/>
        </authorList>
    </citation>
    <scope>NUCLEOTIDE SEQUENCE [LARGE SCALE GENOMIC DNA]</scope>
    <source>
        <strain evidence="3 4">MAS</strain>
    </source>
</reference>
<dbReference type="GO" id="GO:0005524">
    <property type="term" value="F:ATP binding"/>
    <property type="evidence" value="ECO:0007669"/>
    <property type="project" value="InterPro"/>
</dbReference>
<accession>A0A086QZQ8</accession>
<evidence type="ECO:0000256" key="1">
    <source>
        <dbReference type="SAM" id="MobiDB-lite"/>
    </source>
</evidence>
<protein>
    <submittedName>
        <fullName evidence="3">SNF2 family amine-terminal domain protein</fullName>
    </submittedName>
</protein>
<proteinExistence type="predicted"/>
<dbReference type="EMBL" id="AEXC02000086">
    <property type="protein sequence ID" value="KFH18090.1"/>
    <property type="molecule type" value="Genomic_DNA"/>
</dbReference>
<feature type="domain" description="SNF2 N-terminal" evidence="2">
    <location>
        <begin position="204"/>
        <end position="320"/>
    </location>
</feature>
<feature type="region of interest" description="Disordered" evidence="1">
    <location>
        <begin position="351"/>
        <end position="374"/>
    </location>
</feature>
<dbReference type="InterPro" id="IPR000330">
    <property type="entry name" value="SNF2_N"/>
</dbReference>
<dbReference type="PANTHER" id="PTHR45865:SF1">
    <property type="entry name" value="E3 UBIQUITIN-PROTEIN LIGASE SHPRH"/>
    <property type="match status" value="1"/>
</dbReference>
<gene>
    <name evidence="3" type="ORF">TGMAS_361920</name>
</gene>
<name>A0A086QZQ8_TOXGO</name>
<organism evidence="3 4">
    <name type="scientific">Toxoplasma gondii MAS</name>
    <dbReference type="NCBI Taxonomy" id="943118"/>
    <lineage>
        <taxon>Eukaryota</taxon>
        <taxon>Sar</taxon>
        <taxon>Alveolata</taxon>
        <taxon>Apicomplexa</taxon>
        <taxon>Conoidasida</taxon>
        <taxon>Coccidia</taxon>
        <taxon>Eucoccidiorida</taxon>
        <taxon>Eimeriorina</taxon>
        <taxon>Sarcocystidae</taxon>
        <taxon>Toxoplasma</taxon>
    </lineage>
</organism>
<evidence type="ECO:0000259" key="2">
    <source>
        <dbReference type="Pfam" id="PF00176"/>
    </source>
</evidence>